<comment type="caution">
    <text evidence="12">The sequence shown here is derived from an EMBL/GenBank/DDBJ whole genome shotgun (WGS) entry which is preliminary data.</text>
</comment>
<keyword evidence="4 11" id="KW-0949">S-adenosyl-L-methionine</keyword>
<evidence type="ECO:0000256" key="2">
    <source>
        <dbReference type="ARBA" id="ARBA00022603"/>
    </source>
</evidence>
<accession>X6N228</accession>
<comment type="catalytic activity">
    <reaction evidence="10">
        <text>N-terminal L-alanyl-L-prolyl-L-lysyl-[protein] + 3 S-adenosyl-L-methionine = N-terminal N,N,N-trimethyl-L-alanyl-L-prolyl-L-lysyl-[protein] + 3 S-adenosyl-L-homocysteine + 3 H(+)</text>
        <dbReference type="Rhea" id="RHEA:54712"/>
        <dbReference type="Rhea" id="RHEA-COMP:13785"/>
        <dbReference type="Rhea" id="RHEA-COMP:13971"/>
        <dbReference type="ChEBI" id="CHEBI:15378"/>
        <dbReference type="ChEBI" id="CHEBI:57856"/>
        <dbReference type="ChEBI" id="CHEBI:59789"/>
        <dbReference type="ChEBI" id="CHEBI:138057"/>
        <dbReference type="ChEBI" id="CHEBI:138315"/>
        <dbReference type="EC" id="2.1.1.244"/>
    </reaction>
</comment>
<evidence type="ECO:0000313" key="13">
    <source>
        <dbReference type="Proteomes" id="UP000023152"/>
    </source>
</evidence>
<dbReference type="AlphaFoldDB" id="X6N228"/>
<dbReference type="SUPFAM" id="SSF53335">
    <property type="entry name" value="S-adenosyl-L-methionine-dependent methyltransferases"/>
    <property type="match status" value="1"/>
</dbReference>
<gene>
    <name evidence="12" type="ORF">RFI_17878</name>
</gene>
<dbReference type="EC" id="2.1.1.244" evidence="5"/>
<sequence length="182" mass="21621">MKSIKKQFNLSICLNSAGIGRVTEYVLSTTFDCIDSLELNKQFCETYRKKFQNEKFFGQVFNNSLHEFEFTGKEKYHCMWFQYVLEHLTDTDLIAFLKKCKKNLARKSSKNDDSQTGYLIIKENTILKHKKSFLADKKDSSMIRHKRVLDEIFEKCGFEIVQSFQQPHFPEEFHPTYIWILS</sequence>
<evidence type="ECO:0000256" key="1">
    <source>
        <dbReference type="ARBA" id="ARBA00009059"/>
    </source>
</evidence>
<dbReference type="Pfam" id="PF05891">
    <property type="entry name" value="Methyltransf_PK"/>
    <property type="match status" value="1"/>
</dbReference>
<evidence type="ECO:0000256" key="9">
    <source>
        <dbReference type="ARBA" id="ARBA00047885"/>
    </source>
</evidence>
<organism evidence="12 13">
    <name type="scientific">Reticulomyxa filosa</name>
    <dbReference type="NCBI Taxonomy" id="46433"/>
    <lineage>
        <taxon>Eukaryota</taxon>
        <taxon>Sar</taxon>
        <taxon>Rhizaria</taxon>
        <taxon>Retaria</taxon>
        <taxon>Foraminifera</taxon>
        <taxon>Monothalamids</taxon>
        <taxon>Reticulomyxidae</taxon>
        <taxon>Reticulomyxa</taxon>
    </lineage>
</organism>
<dbReference type="Proteomes" id="UP000023152">
    <property type="component" value="Unassembled WGS sequence"/>
</dbReference>
<dbReference type="PANTHER" id="PTHR12753">
    <property type="entry name" value="AD-003 - RELATED"/>
    <property type="match status" value="1"/>
</dbReference>
<dbReference type="EMBL" id="ASPP01013753">
    <property type="protein sequence ID" value="ETO19352.1"/>
    <property type="molecule type" value="Genomic_DNA"/>
</dbReference>
<evidence type="ECO:0000313" key="12">
    <source>
        <dbReference type="EMBL" id="ETO19352.1"/>
    </source>
</evidence>
<protein>
    <recommendedName>
        <fullName evidence="6">Alpha N-terminal protein methyltransferase 1</fullName>
        <ecNumber evidence="5">2.1.1.244</ecNumber>
    </recommendedName>
    <alternativeName>
        <fullName evidence="7">X-Pro-Lys N-terminal protein methyltransferase 1</fullName>
    </alternativeName>
</protein>
<evidence type="ECO:0000256" key="6">
    <source>
        <dbReference type="ARBA" id="ARBA00039449"/>
    </source>
</evidence>
<feature type="binding site" evidence="11">
    <location>
        <position position="82"/>
    </location>
    <ligand>
        <name>S-adenosyl-L-methionine</name>
        <dbReference type="ChEBI" id="CHEBI:59789"/>
    </ligand>
</feature>
<keyword evidence="2" id="KW-0489">Methyltransferase</keyword>
<dbReference type="OMA" id="EKAETFW"/>
<evidence type="ECO:0000256" key="7">
    <source>
        <dbReference type="ARBA" id="ARBA00043129"/>
    </source>
</evidence>
<comment type="catalytic activity">
    <reaction evidence="8">
        <text>N-terminal L-seryl-L-prolyl-L-lysyl-[protein] + 3 S-adenosyl-L-methionine = N-terminal N,N,N-trimethyl-L-seryl-L-prolyl-L-lysyl-[protein] + 3 S-adenosyl-L-homocysteine + 3 H(+)</text>
        <dbReference type="Rhea" id="RHEA:54724"/>
        <dbReference type="Rhea" id="RHEA-COMP:13789"/>
        <dbReference type="Rhea" id="RHEA-COMP:13973"/>
        <dbReference type="ChEBI" id="CHEBI:15378"/>
        <dbReference type="ChEBI" id="CHEBI:57856"/>
        <dbReference type="ChEBI" id="CHEBI:59789"/>
        <dbReference type="ChEBI" id="CHEBI:138061"/>
        <dbReference type="ChEBI" id="CHEBI:138317"/>
        <dbReference type="EC" id="2.1.1.244"/>
    </reaction>
</comment>
<evidence type="ECO:0000256" key="8">
    <source>
        <dbReference type="ARBA" id="ARBA00047306"/>
    </source>
</evidence>
<feature type="binding site" evidence="11">
    <location>
        <position position="21"/>
    </location>
    <ligand>
        <name>S-adenosyl-L-methionine</name>
        <dbReference type="ChEBI" id="CHEBI:59789"/>
    </ligand>
</feature>
<evidence type="ECO:0000256" key="3">
    <source>
        <dbReference type="ARBA" id="ARBA00022679"/>
    </source>
</evidence>
<proteinExistence type="inferred from homology"/>
<dbReference type="InterPro" id="IPR008576">
    <property type="entry name" value="MeTrfase_NTM1"/>
</dbReference>
<evidence type="ECO:0000256" key="4">
    <source>
        <dbReference type="ARBA" id="ARBA00022691"/>
    </source>
</evidence>
<name>X6N228_RETFI</name>
<keyword evidence="3" id="KW-0808">Transferase</keyword>
<evidence type="ECO:0000256" key="5">
    <source>
        <dbReference type="ARBA" id="ARBA00039112"/>
    </source>
</evidence>
<evidence type="ECO:0000256" key="11">
    <source>
        <dbReference type="PIRSR" id="PIRSR016958-1"/>
    </source>
</evidence>
<comment type="similarity">
    <text evidence="1">Belongs to the methyltransferase superfamily. NTM1 family.</text>
</comment>
<dbReference type="Gene3D" id="3.40.50.150">
    <property type="entry name" value="Vaccinia Virus protein VP39"/>
    <property type="match status" value="1"/>
</dbReference>
<dbReference type="PANTHER" id="PTHR12753:SF0">
    <property type="entry name" value="ALPHA N-TERMINAL PROTEIN METHYLTRANSFERASE 1"/>
    <property type="match status" value="1"/>
</dbReference>
<dbReference type="GO" id="GO:0005737">
    <property type="term" value="C:cytoplasm"/>
    <property type="evidence" value="ECO:0007669"/>
    <property type="project" value="TreeGrafter"/>
</dbReference>
<dbReference type="GO" id="GO:0071885">
    <property type="term" value="F:N-terminal protein N-methyltransferase activity"/>
    <property type="evidence" value="ECO:0007669"/>
    <property type="project" value="UniProtKB-EC"/>
</dbReference>
<comment type="catalytic activity">
    <reaction evidence="9">
        <text>N-terminal L-prolyl-L-prolyl-L-lysyl-[protein] + 2 S-adenosyl-L-methionine = N-terminal N,N-dimethyl-L-prolyl-L-prolyl-L-lysyl-[protein] + 2 S-adenosyl-L-homocysteine + 2 H(+)</text>
        <dbReference type="Rhea" id="RHEA:54736"/>
        <dbReference type="Rhea" id="RHEA-COMP:13787"/>
        <dbReference type="Rhea" id="RHEA-COMP:13974"/>
        <dbReference type="ChEBI" id="CHEBI:15378"/>
        <dbReference type="ChEBI" id="CHEBI:57856"/>
        <dbReference type="ChEBI" id="CHEBI:59789"/>
        <dbReference type="ChEBI" id="CHEBI:138059"/>
        <dbReference type="ChEBI" id="CHEBI:138318"/>
        <dbReference type="EC" id="2.1.1.244"/>
    </reaction>
</comment>
<dbReference type="OrthoDB" id="1298661at2759"/>
<keyword evidence="13" id="KW-1185">Reference proteome</keyword>
<dbReference type="PIRSF" id="PIRSF016958">
    <property type="entry name" value="DUF858_MeTrfase_lik"/>
    <property type="match status" value="1"/>
</dbReference>
<dbReference type="GO" id="GO:0032259">
    <property type="term" value="P:methylation"/>
    <property type="evidence" value="ECO:0007669"/>
    <property type="project" value="UniProtKB-KW"/>
</dbReference>
<dbReference type="InterPro" id="IPR029063">
    <property type="entry name" value="SAM-dependent_MTases_sf"/>
</dbReference>
<evidence type="ECO:0000256" key="10">
    <source>
        <dbReference type="ARBA" id="ARBA00048167"/>
    </source>
</evidence>
<reference evidence="12 13" key="1">
    <citation type="journal article" date="2013" name="Curr. Biol.">
        <title>The Genome of the Foraminiferan Reticulomyxa filosa.</title>
        <authorList>
            <person name="Glockner G."/>
            <person name="Hulsmann N."/>
            <person name="Schleicher M."/>
            <person name="Noegel A.A."/>
            <person name="Eichinger L."/>
            <person name="Gallinger C."/>
            <person name="Pawlowski J."/>
            <person name="Sierra R."/>
            <person name="Euteneuer U."/>
            <person name="Pillet L."/>
            <person name="Moustafa A."/>
            <person name="Platzer M."/>
            <person name="Groth M."/>
            <person name="Szafranski K."/>
            <person name="Schliwa M."/>
        </authorList>
    </citation>
    <scope>NUCLEOTIDE SEQUENCE [LARGE SCALE GENOMIC DNA]</scope>
</reference>